<evidence type="ECO:0000256" key="1">
    <source>
        <dbReference type="ARBA" id="ARBA00023125"/>
    </source>
</evidence>
<evidence type="ECO:0000313" key="4">
    <source>
        <dbReference type="EMBL" id="REH34924.1"/>
    </source>
</evidence>
<dbReference type="SUPFAM" id="SSF46689">
    <property type="entry name" value="Homeodomain-like"/>
    <property type="match status" value="1"/>
</dbReference>
<evidence type="ECO:0000313" key="5">
    <source>
        <dbReference type="Proteomes" id="UP000256269"/>
    </source>
</evidence>
<keyword evidence="1 2" id="KW-0238">DNA-binding</keyword>
<comment type="caution">
    <text evidence="4">The sequence shown here is derived from an EMBL/GenBank/DDBJ whole genome shotgun (WGS) entry which is preliminary data.</text>
</comment>
<dbReference type="InterPro" id="IPR041583">
    <property type="entry name" value="TetR_C_31"/>
</dbReference>
<dbReference type="InterPro" id="IPR036271">
    <property type="entry name" value="Tet_transcr_reg_TetR-rel_C_sf"/>
</dbReference>
<proteinExistence type="predicted"/>
<dbReference type="InterPro" id="IPR009057">
    <property type="entry name" value="Homeodomain-like_sf"/>
</dbReference>
<dbReference type="GO" id="GO:0003677">
    <property type="term" value="F:DNA binding"/>
    <property type="evidence" value="ECO:0007669"/>
    <property type="project" value="UniProtKB-UniRule"/>
</dbReference>
<organism evidence="4 5">
    <name type="scientific">Kutzneria buriramensis</name>
    <dbReference type="NCBI Taxonomy" id="1045776"/>
    <lineage>
        <taxon>Bacteria</taxon>
        <taxon>Bacillati</taxon>
        <taxon>Actinomycetota</taxon>
        <taxon>Actinomycetes</taxon>
        <taxon>Pseudonocardiales</taxon>
        <taxon>Pseudonocardiaceae</taxon>
        <taxon>Kutzneria</taxon>
    </lineage>
</organism>
<dbReference type="Gene3D" id="1.10.357.10">
    <property type="entry name" value="Tetracycline Repressor, domain 2"/>
    <property type="match status" value="1"/>
</dbReference>
<name>A0A3E0GZY4_9PSEU</name>
<dbReference type="Pfam" id="PF17940">
    <property type="entry name" value="TetR_C_31"/>
    <property type="match status" value="1"/>
</dbReference>
<dbReference type="AlphaFoldDB" id="A0A3E0GZY4"/>
<dbReference type="EMBL" id="QUNO01000019">
    <property type="protein sequence ID" value="REH34924.1"/>
    <property type="molecule type" value="Genomic_DNA"/>
</dbReference>
<feature type="DNA-binding region" description="H-T-H motif" evidence="2">
    <location>
        <begin position="18"/>
        <end position="37"/>
    </location>
</feature>
<dbReference type="InterPro" id="IPR001647">
    <property type="entry name" value="HTH_TetR"/>
</dbReference>
<reference evidence="4 5" key="1">
    <citation type="submission" date="2018-08" db="EMBL/GenBank/DDBJ databases">
        <title>Genomic Encyclopedia of Archaeal and Bacterial Type Strains, Phase II (KMG-II): from individual species to whole genera.</title>
        <authorList>
            <person name="Goeker M."/>
        </authorList>
    </citation>
    <scope>NUCLEOTIDE SEQUENCE [LARGE SCALE GENOMIC DNA]</scope>
    <source>
        <strain evidence="4 5">DSM 45791</strain>
    </source>
</reference>
<protein>
    <submittedName>
        <fullName evidence="4">DNA-binding transcriptional regulator YbjK</fullName>
    </submittedName>
</protein>
<evidence type="ECO:0000256" key="2">
    <source>
        <dbReference type="PROSITE-ProRule" id="PRU00335"/>
    </source>
</evidence>
<keyword evidence="5" id="KW-1185">Reference proteome</keyword>
<evidence type="ECO:0000259" key="3">
    <source>
        <dbReference type="PROSITE" id="PS50977"/>
    </source>
</evidence>
<dbReference type="SUPFAM" id="SSF48498">
    <property type="entry name" value="Tetracyclin repressor-like, C-terminal domain"/>
    <property type="match status" value="1"/>
</dbReference>
<accession>A0A3E0GZY4</accession>
<sequence>MLQAAIDLIAEGGVQAVSHRAVAARAGLPASTVGYFFAAIDDLTAEAVRMYMAREMAAYRDLAREAGTLDKLVDLVGHRAVDVRLALAQVGVYLEAARNPALRGAAVEILSGFRALAGELLQSLDHPRAAAAAPAVVALLDGFMLAQLADPEAPIDPDALIEAIRALVMGFLLTWSTP</sequence>
<gene>
    <name evidence="4" type="ORF">BCF44_119200</name>
</gene>
<dbReference type="PROSITE" id="PS50977">
    <property type="entry name" value="HTH_TETR_2"/>
    <property type="match status" value="1"/>
</dbReference>
<dbReference type="Pfam" id="PF00440">
    <property type="entry name" value="TetR_N"/>
    <property type="match status" value="1"/>
</dbReference>
<dbReference type="Proteomes" id="UP000256269">
    <property type="component" value="Unassembled WGS sequence"/>
</dbReference>
<feature type="domain" description="HTH tetR-type" evidence="3">
    <location>
        <begin position="1"/>
        <end position="55"/>
    </location>
</feature>